<evidence type="ECO:0008006" key="4">
    <source>
        <dbReference type="Google" id="ProtNLM"/>
    </source>
</evidence>
<evidence type="ECO:0000256" key="1">
    <source>
        <dbReference type="SAM" id="MobiDB-lite"/>
    </source>
</evidence>
<name>A0ABQ5AL49_9ASTR</name>
<sequence length="502" mass="56507">MCTCAIQRNVQSKLEQMVRPKNKEEDKVKLLKEFRLDRRWDLNLNRCFKPVSKKSTVNTCGKKKYNSESTKEVSKSNAFDVLNSVRNDVILDDDGNPLVPTDIVGSDSAVEVVFDKTANLRLSTSGKDGSDKCYGTNSLLEQWRDSYPDNDDYDPYDDDKYKNQFRGVHGAVRFEAKNDHLDNNRRQEQRNQRNASVPRSFFGLMEQNGCEIMFTIGCKEIQIGSIDMMKEMFWIDLWVAIGIMGSEVYKEVVVGGEALVFTDMVVKVPMSHGRSSYARAMIELRADVELKDNIVAAMPKITGKGYYTCNIRVKYEWKPPRCAFCKVFGHVPEECPKNTDARAIKNLKKTSQTPKGIPIGQKMGFKPKQVFQPVSKKSTANTCGKKKDNLESTKEVSKSNPFDVLNSVENDVDLGTNEGISNSADKGTSKLMFVDDDGNPLVPTDIVGSDSEVEVVFDKTANLRLSTSGKDGSDKCYGNNSLLEQWRDSYPDNDDYDPMITI</sequence>
<keyword evidence="3" id="KW-1185">Reference proteome</keyword>
<comment type="caution">
    <text evidence="2">The sequence shown here is derived from an EMBL/GenBank/DDBJ whole genome shotgun (WGS) entry which is preliminary data.</text>
</comment>
<organism evidence="2 3">
    <name type="scientific">Tanacetum coccineum</name>
    <dbReference type="NCBI Taxonomy" id="301880"/>
    <lineage>
        <taxon>Eukaryota</taxon>
        <taxon>Viridiplantae</taxon>
        <taxon>Streptophyta</taxon>
        <taxon>Embryophyta</taxon>
        <taxon>Tracheophyta</taxon>
        <taxon>Spermatophyta</taxon>
        <taxon>Magnoliopsida</taxon>
        <taxon>eudicotyledons</taxon>
        <taxon>Gunneridae</taxon>
        <taxon>Pentapetalae</taxon>
        <taxon>asterids</taxon>
        <taxon>campanulids</taxon>
        <taxon>Asterales</taxon>
        <taxon>Asteraceae</taxon>
        <taxon>Asteroideae</taxon>
        <taxon>Anthemideae</taxon>
        <taxon>Anthemidinae</taxon>
        <taxon>Tanacetum</taxon>
    </lineage>
</organism>
<reference evidence="2" key="2">
    <citation type="submission" date="2022-01" db="EMBL/GenBank/DDBJ databases">
        <authorList>
            <person name="Yamashiro T."/>
            <person name="Shiraishi A."/>
            <person name="Satake H."/>
            <person name="Nakayama K."/>
        </authorList>
    </citation>
    <scope>NUCLEOTIDE SEQUENCE</scope>
</reference>
<dbReference type="Proteomes" id="UP001151760">
    <property type="component" value="Unassembled WGS sequence"/>
</dbReference>
<gene>
    <name evidence="2" type="ORF">Tco_0823135</name>
</gene>
<reference evidence="2" key="1">
    <citation type="journal article" date="2022" name="Int. J. Mol. Sci.">
        <title>Draft Genome of Tanacetum Coccineum: Genomic Comparison of Closely Related Tanacetum-Family Plants.</title>
        <authorList>
            <person name="Yamashiro T."/>
            <person name="Shiraishi A."/>
            <person name="Nakayama K."/>
            <person name="Satake H."/>
        </authorList>
    </citation>
    <scope>NUCLEOTIDE SEQUENCE</scope>
</reference>
<dbReference type="EMBL" id="BQNB010012311">
    <property type="protein sequence ID" value="GJT01966.1"/>
    <property type="molecule type" value="Genomic_DNA"/>
</dbReference>
<accession>A0ABQ5AL49</accession>
<feature type="non-terminal residue" evidence="2">
    <location>
        <position position="502"/>
    </location>
</feature>
<feature type="region of interest" description="Disordered" evidence="1">
    <location>
        <begin position="376"/>
        <end position="398"/>
    </location>
</feature>
<evidence type="ECO:0000313" key="2">
    <source>
        <dbReference type="EMBL" id="GJT01966.1"/>
    </source>
</evidence>
<evidence type="ECO:0000313" key="3">
    <source>
        <dbReference type="Proteomes" id="UP001151760"/>
    </source>
</evidence>
<proteinExistence type="predicted"/>
<protein>
    <recommendedName>
        <fullName evidence="4">DUF4283 domain-containing protein</fullName>
    </recommendedName>
</protein>
<feature type="compositionally biased region" description="Basic and acidic residues" evidence="1">
    <location>
        <begin position="385"/>
        <end position="397"/>
    </location>
</feature>